<comment type="cofactor">
    <cofactor evidence="1">
        <name>Mg(2+)</name>
        <dbReference type="ChEBI" id="CHEBI:18420"/>
    </cofactor>
</comment>
<feature type="region of interest" description="Disordered" evidence="6">
    <location>
        <begin position="1"/>
        <end position="20"/>
    </location>
</feature>
<keyword evidence="5" id="KW-0694">RNA-binding</keyword>
<dbReference type="Gene3D" id="2.40.50.140">
    <property type="entry name" value="Nucleic acid-binding proteins"/>
    <property type="match status" value="1"/>
</dbReference>
<organism evidence="8 9">
    <name type="scientific">Desulfosporosinus hippei DSM 8344</name>
    <dbReference type="NCBI Taxonomy" id="1121419"/>
    <lineage>
        <taxon>Bacteria</taxon>
        <taxon>Bacillati</taxon>
        <taxon>Bacillota</taxon>
        <taxon>Clostridia</taxon>
        <taxon>Eubacteriales</taxon>
        <taxon>Desulfitobacteriaceae</taxon>
        <taxon>Desulfosporosinus</taxon>
    </lineage>
</organism>
<dbReference type="NCBIfam" id="TIGR00757">
    <property type="entry name" value="RNaseEG"/>
    <property type="match status" value="1"/>
</dbReference>
<dbReference type="GO" id="GO:0005737">
    <property type="term" value="C:cytoplasm"/>
    <property type="evidence" value="ECO:0007669"/>
    <property type="project" value="TreeGrafter"/>
</dbReference>
<reference evidence="9" key="1">
    <citation type="submission" date="2016-10" db="EMBL/GenBank/DDBJ databases">
        <authorList>
            <person name="Varghese N."/>
            <person name="Submissions S."/>
        </authorList>
    </citation>
    <scope>NUCLEOTIDE SEQUENCE [LARGE SCALE GENOMIC DNA]</scope>
    <source>
        <strain evidence="9">DSM 8344</strain>
    </source>
</reference>
<dbReference type="SUPFAM" id="SSF50249">
    <property type="entry name" value="Nucleic acid-binding proteins"/>
    <property type="match status" value="1"/>
</dbReference>
<dbReference type="GO" id="GO:0003723">
    <property type="term" value="F:RNA binding"/>
    <property type="evidence" value="ECO:0007669"/>
    <property type="project" value="UniProtKB-KW"/>
</dbReference>
<accession>A0A1G8EWI7</accession>
<evidence type="ECO:0000313" key="8">
    <source>
        <dbReference type="EMBL" id="SDH74292.1"/>
    </source>
</evidence>
<dbReference type="InterPro" id="IPR004659">
    <property type="entry name" value="RNase_E/G"/>
</dbReference>
<evidence type="ECO:0000256" key="2">
    <source>
        <dbReference type="ARBA" id="ARBA00022723"/>
    </source>
</evidence>
<keyword evidence="4" id="KW-0460">Magnesium</keyword>
<dbReference type="PANTHER" id="PTHR30001">
    <property type="entry name" value="RIBONUCLEASE"/>
    <property type="match status" value="1"/>
</dbReference>
<evidence type="ECO:0000256" key="6">
    <source>
        <dbReference type="SAM" id="MobiDB-lite"/>
    </source>
</evidence>
<feature type="domain" description="S1 motif" evidence="7">
    <location>
        <begin position="53"/>
        <end position="136"/>
    </location>
</feature>
<dbReference type="CDD" id="cd04453">
    <property type="entry name" value="S1_RNase_E"/>
    <property type="match status" value="1"/>
</dbReference>
<protein>
    <submittedName>
        <fullName evidence="8">Ribonuclease G</fullName>
    </submittedName>
</protein>
<evidence type="ECO:0000256" key="5">
    <source>
        <dbReference type="ARBA" id="ARBA00022884"/>
    </source>
</evidence>
<dbReference type="InterPro" id="IPR003029">
    <property type="entry name" value="S1_domain"/>
</dbReference>
<name>A0A1G8EWI7_9FIRM</name>
<dbReference type="Pfam" id="PF10150">
    <property type="entry name" value="RNase_E_G"/>
    <property type="match status" value="1"/>
</dbReference>
<evidence type="ECO:0000256" key="3">
    <source>
        <dbReference type="ARBA" id="ARBA00022801"/>
    </source>
</evidence>
<dbReference type="Proteomes" id="UP000198656">
    <property type="component" value="Unassembled WGS sequence"/>
</dbReference>
<evidence type="ECO:0000313" key="9">
    <source>
        <dbReference type="Proteomes" id="UP000198656"/>
    </source>
</evidence>
<dbReference type="EMBL" id="FNCP01000018">
    <property type="protein sequence ID" value="SDH74292.1"/>
    <property type="molecule type" value="Genomic_DNA"/>
</dbReference>
<dbReference type="GO" id="GO:0006364">
    <property type="term" value="P:rRNA processing"/>
    <property type="evidence" value="ECO:0007669"/>
    <property type="project" value="TreeGrafter"/>
</dbReference>
<dbReference type="GO" id="GO:0004540">
    <property type="term" value="F:RNA nuclease activity"/>
    <property type="evidence" value="ECO:0007669"/>
    <property type="project" value="InterPro"/>
</dbReference>
<dbReference type="InterPro" id="IPR012340">
    <property type="entry name" value="NA-bd_OB-fold"/>
</dbReference>
<dbReference type="STRING" id="1121419.SAMN05443529_11825"/>
<dbReference type="PANTHER" id="PTHR30001:SF0">
    <property type="entry name" value="RIBONUCLEASE G"/>
    <property type="match status" value="1"/>
</dbReference>
<keyword evidence="9" id="KW-1185">Reference proteome</keyword>
<dbReference type="InterPro" id="IPR019307">
    <property type="entry name" value="RNA-bd_AU-1/RNase_E/G"/>
</dbReference>
<dbReference type="SMART" id="SM00316">
    <property type="entry name" value="S1"/>
    <property type="match status" value="1"/>
</dbReference>
<dbReference type="GO" id="GO:0016787">
    <property type="term" value="F:hydrolase activity"/>
    <property type="evidence" value="ECO:0007669"/>
    <property type="project" value="UniProtKB-KW"/>
</dbReference>
<evidence type="ECO:0000259" key="7">
    <source>
        <dbReference type="SMART" id="SM00316"/>
    </source>
</evidence>
<keyword evidence="3" id="KW-0378">Hydrolase</keyword>
<dbReference type="AlphaFoldDB" id="A0A1G8EWI7"/>
<proteinExistence type="predicted"/>
<evidence type="ECO:0000256" key="4">
    <source>
        <dbReference type="ARBA" id="ARBA00022842"/>
    </source>
</evidence>
<feature type="compositionally biased region" description="Basic and acidic residues" evidence="6">
    <location>
        <begin position="1"/>
        <end position="13"/>
    </location>
</feature>
<dbReference type="GO" id="GO:0046872">
    <property type="term" value="F:metal ion binding"/>
    <property type="evidence" value="ECO:0007669"/>
    <property type="project" value="UniProtKB-KW"/>
</dbReference>
<keyword evidence="2" id="KW-0479">Metal-binding</keyword>
<sequence length="431" mass="47966">MKNRAAEPRRKEIVLQSQSAGSSSNQLQKIRAAVFEQGELMEVFEDEGGSTHMVGNIYRGRVENVLPGMQAAFVDIGLDKNAFLYVGDAIPPRFDEEEKASIIQERIENVLKPRQELLVQVTKEPVGTKGARISVNITLPGRYVVLLPQVSYIGVSRKIQDNNERTRLKDLAAAAKPEGMGVIVRTLAEGIDGDEIKDDIAQLVAYWQALLPKIPHVSVPGLVHKDVDLISRLIRDWIDQDVEKITVDHDEVGKILRKALRDIEHPAAQQVFVVPVKDLFANYGVDDEIRKALRSKVWLKSGGYLVIQQTEALIVIDVNTGKYVGQRSLEETVVHTNLEAAWEIARQLRLRNLGGIIIIDFIDMTTEEARKSVIQALETACARDKTKSQVLGLTQLGLVEMTRKKVGQTLVVRYTSPCPNCDGSGRVRGEL</sequence>
<dbReference type="RefSeq" id="WP_176786183.1">
    <property type="nucleotide sequence ID" value="NZ_FNCP01000018.1"/>
</dbReference>
<gene>
    <name evidence="8" type="ORF">SAMN05443529_11825</name>
</gene>
<evidence type="ECO:0000256" key="1">
    <source>
        <dbReference type="ARBA" id="ARBA00001946"/>
    </source>
</evidence>